<accession>Q54KX8</accession>
<dbReference type="VEuPathDB" id="AmoebaDB:DDB_G0287047"/>
<sequence>MAGPWTLQPGQSQGSIPTWATKPTVVNCEVDGGGVGTIQMQAGVSPAEQDTFNDFAEYDRSFGGFELTLTNKGSTVLTCNTV</sequence>
<comment type="caution">
    <text evidence="1">The sequence shown here is derived from an EMBL/GenBank/DDBJ whole genome shotgun (WGS) entry which is preliminary data.</text>
</comment>
<protein>
    <submittedName>
        <fullName evidence="1">Uncharacterized protein</fullName>
    </submittedName>
</protein>
<name>Q54KX8_DICDI</name>
<evidence type="ECO:0000313" key="2">
    <source>
        <dbReference type="Proteomes" id="UP000002195"/>
    </source>
</evidence>
<dbReference type="EMBL" id="AAFI02000096">
    <property type="protein sequence ID" value="EAL63888.1"/>
    <property type="molecule type" value="Genomic_DNA"/>
</dbReference>
<dbReference type="RefSeq" id="XP_637392.1">
    <property type="nucleotide sequence ID" value="XM_632300.1"/>
</dbReference>
<dbReference type="Proteomes" id="UP000002195">
    <property type="component" value="Unassembled WGS sequence"/>
</dbReference>
<dbReference type="PaxDb" id="44689-DDB0187249"/>
<dbReference type="AlphaFoldDB" id="Q54KX8"/>
<dbReference type="HOGENOM" id="CLU_2547329_0_0_1"/>
<keyword evidence="2" id="KW-1185">Reference proteome</keyword>
<dbReference type="InParanoid" id="Q54KX8"/>
<dbReference type="dictyBase" id="DDB_G0287047"/>
<reference evidence="1 2" key="1">
    <citation type="journal article" date="2005" name="Nature">
        <title>The genome of the social amoeba Dictyostelium discoideum.</title>
        <authorList>
            <consortium name="The Dictyostelium discoideum Sequencing Consortium"/>
            <person name="Eichinger L."/>
            <person name="Pachebat J.A."/>
            <person name="Glockner G."/>
            <person name="Rajandream M.A."/>
            <person name="Sucgang R."/>
            <person name="Berriman M."/>
            <person name="Song J."/>
            <person name="Olsen R."/>
            <person name="Szafranski K."/>
            <person name="Xu Q."/>
            <person name="Tunggal B."/>
            <person name="Kummerfeld S."/>
            <person name="Madera M."/>
            <person name="Konfortov B.A."/>
            <person name="Rivero F."/>
            <person name="Bankier A.T."/>
            <person name="Lehmann R."/>
            <person name="Hamlin N."/>
            <person name="Davies R."/>
            <person name="Gaudet P."/>
            <person name="Fey P."/>
            <person name="Pilcher K."/>
            <person name="Chen G."/>
            <person name="Saunders D."/>
            <person name="Sodergren E."/>
            <person name="Davis P."/>
            <person name="Kerhornou A."/>
            <person name="Nie X."/>
            <person name="Hall N."/>
            <person name="Anjard C."/>
            <person name="Hemphill L."/>
            <person name="Bason N."/>
            <person name="Farbrother P."/>
            <person name="Desany B."/>
            <person name="Just E."/>
            <person name="Morio T."/>
            <person name="Rost R."/>
            <person name="Churcher C."/>
            <person name="Cooper J."/>
            <person name="Haydock S."/>
            <person name="van Driessche N."/>
            <person name="Cronin A."/>
            <person name="Goodhead I."/>
            <person name="Muzny D."/>
            <person name="Mourier T."/>
            <person name="Pain A."/>
            <person name="Lu M."/>
            <person name="Harper D."/>
            <person name="Lindsay R."/>
            <person name="Hauser H."/>
            <person name="James K."/>
            <person name="Quiles M."/>
            <person name="Madan Babu M."/>
            <person name="Saito T."/>
            <person name="Buchrieser C."/>
            <person name="Wardroper A."/>
            <person name="Felder M."/>
            <person name="Thangavelu M."/>
            <person name="Johnson D."/>
            <person name="Knights A."/>
            <person name="Loulseged H."/>
            <person name="Mungall K."/>
            <person name="Oliver K."/>
            <person name="Price C."/>
            <person name="Quail M.A."/>
            <person name="Urushihara H."/>
            <person name="Hernandez J."/>
            <person name="Rabbinowitsch E."/>
            <person name="Steffen D."/>
            <person name="Sanders M."/>
            <person name="Ma J."/>
            <person name="Kohara Y."/>
            <person name="Sharp S."/>
            <person name="Simmonds M."/>
            <person name="Spiegler S."/>
            <person name="Tivey A."/>
            <person name="Sugano S."/>
            <person name="White B."/>
            <person name="Walker D."/>
            <person name="Woodward J."/>
            <person name="Winckler T."/>
            <person name="Tanaka Y."/>
            <person name="Shaulsky G."/>
            <person name="Schleicher M."/>
            <person name="Weinstock G."/>
            <person name="Rosenthal A."/>
            <person name="Cox E.C."/>
            <person name="Chisholm R.L."/>
            <person name="Gibbs R."/>
            <person name="Loomis W.F."/>
            <person name="Platzer M."/>
            <person name="Kay R.R."/>
            <person name="Williams J."/>
            <person name="Dear P.H."/>
            <person name="Noegel A.A."/>
            <person name="Barrell B."/>
            <person name="Kuspa A."/>
        </authorList>
    </citation>
    <scope>NUCLEOTIDE SEQUENCE [LARGE SCALE GENOMIC DNA]</scope>
    <source>
        <strain evidence="1 2">AX4</strain>
    </source>
</reference>
<dbReference type="KEGG" id="ddi:DDB_G0287047"/>
<dbReference type="PhylomeDB" id="Q54KX8"/>
<dbReference type="GeneID" id="8625923"/>
<proteinExistence type="predicted"/>
<evidence type="ECO:0000313" key="1">
    <source>
        <dbReference type="EMBL" id="EAL63888.1"/>
    </source>
</evidence>
<gene>
    <name evidence="1" type="ORF">DDB_G0287047</name>
</gene>
<organism evidence="1 2">
    <name type="scientific">Dictyostelium discoideum</name>
    <name type="common">Social amoeba</name>
    <dbReference type="NCBI Taxonomy" id="44689"/>
    <lineage>
        <taxon>Eukaryota</taxon>
        <taxon>Amoebozoa</taxon>
        <taxon>Evosea</taxon>
        <taxon>Eumycetozoa</taxon>
        <taxon>Dictyostelia</taxon>
        <taxon>Dictyosteliales</taxon>
        <taxon>Dictyosteliaceae</taxon>
        <taxon>Dictyostelium</taxon>
    </lineage>
</organism>